<dbReference type="EMBL" id="BMMZ01000001">
    <property type="protein sequence ID" value="GGL46256.1"/>
    <property type="molecule type" value="Genomic_DNA"/>
</dbReference>
<dbReference type="Gene3D" id="1.20.120.450">
    <property type="entry name" value="dinb family like domain"/>
    <property type="match status" value="1"/>
</dbReference>
<dbReference type="AlphaFoldDB" id="A0A917W0E5"/>
<dbReference type="InterPro" id="IPR007061">
    <property type="entry name" value="MST-like"/>
</dbReference>
<dbReference type="Proteomes" id="UP000613840">
    <property type="component" value="Unassembled WGS sequence"/>
</dbReference>
<dbReference type="RefSeq" id="WP_229669571.1">
    <property type="nucleotide sequence ID" value="NZ_BMMZ01000001.1"/>
</dbReference>
<name>A0A917W0E5_9ACTN</name>
<sequence>MLLTRMLAETAQHAGHADIVRELIDGKAGNTEDRLGDDPVFWNKFTGRIRDAAETFRSA</sequence>
<dbReference type="Pfam" id="PF04978">
    <property type="entry name" value="MST"/>
    <property type="match status" value="1"/>
</dbReference>
<dbReference type="InterPro" id="IPR034660">
    <property type="entry name" value="DinB/YfiT-like"/>
</dbReference>
<organism evidence="1 2">
    <name type="scientific">Microlunatus endophyticus</name>
    <dbReference type="NCBI Taxonomy" id="1716077"/>
    <lineage>
        <taxon>Bacteria</taxon>
        <taxon>Bacillati</taxon>
        <taxon>Actinomycetota</taxon>
        <taxon>Actinomycetes</taxon>
        <taxon>Propionibacteriales</taxon>
        <taxon>Propionibacteriaceae</taxon>
        <taxon>Microlunatus</taxon>
    </lineage>
</organism>
<dbReference type="SUPFAM" id="SSF109854">
    <property type="entry name" value="DinB/YfiT-like putative metalloenzymes"/>
    <property type="match status" value="1"/>
</dbReference>
<keyword evidence="2" id="KW-1185">Reference proteome</keyword>
<evidence type="ECO:0000313" key="1">
    <source>
        <dbReference type="EMBL" id="GGL46256.1"/>
    </source>
</evidence>
<gene>
    <name evidence="1" type="ORF">GCM10011575_00260</name>
</gene>
<protein>
    <recommendedName>
        <fullName evidence="3">DUF664 domain-containing protein</fullName>
    </recommendedName>
</protein>
<accession>A0A917W0E5</accession>
<reference evidence="1" key="1">
    <citation type="journal article" date="2014" name="Int. J. Syst. Evol. Microbiol.">
        <title>Complete genome sequence of Corynebacterium casei LMG S-19264T (=DSM 44701T), isolated from a smear-ripened cheese.</title>
        <authorList>
            <consortium name="US DOE Joint Genome Institute (JGI-PGF)"/>
            <person name="Walter F."/>
            <person name="Albersmeier A."/>
            <person name="Kalinowski J."/>
            <person name="Ruckert C."/>
        </authorList>
    </citation>
    <scope>NUCLEOTIDE SEQUENCE</scope>
    <source>
        <strain evidence="1">CGMCC 4.7306</strain>
    </source>
</reference>
<comment type="caution">
    <text evidence="1">The sequence shown here is derived from an EMBL/GenBank/DDBJ whole genome shotgun (WGS) entry which is preliminary data.</text>
</comment>
<evidence type="ECO:0000313" key="2">
    <source>
        <dbReference type="Proteomes" id="UP000613840"/>
    </source>
</evidence>
<evidence type="ECO:0008006" key="3">
    <source>
        <dbReference type="Google" id="ProtNLM"/>
    </source>
</evidence>
<reference evidence="1" key="2">
    <citation type="submission" date="2020-09" db="EMBL/GenBank/DDBJ databases">
        <authorList>
            <person name="Sun Q."/>
            <person name="Zhou Y."/>
        </authorList>
    </citation>
    <scope>NUCLEOTIDE SEQUENCE</scope>
    <source>
        <strain evidence="1">CGMCC 4.7306</strain>
    </source>
</reference>
<proteinExistence type="predicted"/>